<sequence length="252" mass="27506">MKADQERLVTVLKDTISLLCKNSLSYDHQVVVQGLVCVTIDKQDVVVVQINDQLGDAALEPCAGCGQGRRTEPSTPRELKKRRRPSESDGEEDDDSESSSKVPCHQQHTTLTGRIERQDDKSKVKSEQERSDEDEDLIMIDSEIKGESYSRTSYSEDNDSTYNNTPGADNSYISGFMDSSNMAAIAGSQGAVSEPHWSAGGQPPAGTQHLDNSDLTPNSQAGPSLMGLLQNLLCLLGEYLSSFSLYIGICPW</sequence>
<feature type="compositionally biased region" description="Polar residues" evidence="1">
    <location>
        <begin position="209"/>
        <end position="218"/>
    </location>
</feature>
<feature type="compositionally biased region" description="Basic and acidic residues" evidence="1">
    <location>
        <begin position="114"/>
        <end position="129"/>
    </location>
</feature>
<proteinExistence type="predicted"/>
<dbReference type="EMBL" id="AMQN01006808">
    <property type="status" value="NOT_ANNOTATED_CDS"/>
    <property type="molecule type" value="Genomic_DNA"/>
</dbReference>
<reference evidence="3" key="3">
    <citation type="submission" date="2015-06" db="UniProtKB">
        <authorList>
            <consortium name="EnsemblMetazoa"/>
        </authorList>
    </citation>
    <scope>IDENTIFICATION</scope>
</reference>
<dbReference type="EMBL" id="KB299181">
    <property type="protein sequence ID" value="ELU08266.1"/>
    <property type="molecule type" value="Genomic_DNA"/>
</dbReference>
<reference evidence="4" key="1">
    <citation type="submission" date="2012-12" db="EMBL/GenBank/DDBJ databases">
        <authorList>
            <person name="Hellsten U."/>
            <person name="Grimwood J."/>
            <person name="Chapman J.A."/>
            <person name="Shapiro H."/>
            <person name="Aerts A."/>
            <person name="Otillar R.P."/>
            <person name="Terry A.Y."/>
            <person name="Boore J.L."/>
            <person name="Simakov O."/>
            <person name="Marletaz F."/>
            <person name="Cho S.-J."/>
            <person name="Edsinger-Gonzales E."/>
            <person name="Havlak P."/>
            <person name="Kuo D.-H."/>
            <person name="Larsson T."/>
            <person name="Lv J."/>
            <person name="Arendt D."/>
            <person name="Savage R."/>
            <person name="Osoegawa K."/>
            <person name="de Jong P."/>
            <person name="Lindberg D.R."/>
            <person name="Seaver E.C."/>
            <person name="Weisblat D.A."/>
            <person name="Putnam N.H."/>
            <person name="Grigoriev I.V."/>
            <person name="Rokhsar D.S."/>
        </authorList>
    </citation>
    <scope>NUCLEOTIDE SEQUENCE</scope>
    <source>
        <strain evidence="4">I ESC-2004</strain>
    </source>
</reference>
<feature type="compositionally biased region" description="Acidic residues" evidence="1">
    <location>
        <begin position="88"/>
        <end position="97"/>
    </location>
</feature>
<feature type="compositionally biased region" description="Basic and acidic residues" evidence="1">
    <location>
        <begin position="69"/>
        <end position="78"/>
    </location>
</feature>
<protein>
    <submittedName>
        <fullName evidence="2 3">Uncharacterized protein</fullName>
    </submittedName>
</protein>
<keyword evidence="4" id="KW-1185">Reference proteome</keyword>
<evidence type="ECO:0000313" key="2">
    <source>
        <dbReference type="EMBL" id="ELU08266.1"/>
    </source>
</evidence>
<feature type="region of interest" description="Disordered" evidence="1">
    <location>
        <begin position="59"/>
        <end position="165"/>
    </location>
</feature>
<dbReference type="HOGENOM" id="CLU_1103671_0_0_1"/>
<feature type="compositionally biased region" description="Polar residues" evidence="1">
    <location>
        <begin position="149"/>
        <end position="165"/>
    </location>
</feature>
<evidence type="ECO:0000313" key="4">
    <source>
        <dbReference type="Proteomes" id="UP000014760"/>
    </source>
</evidence>
<accession>R7UXW7</accession>
<name>R7UXW7_CAPTE</name>
<organism evidence="2">
    <name type="scientific">Capitella teleta</name>
    <name type="common">Polychaete worm</name>
    <dbReference type="NCBI Taxonomy" id="283909"/>
    <lineage>
        <taxon>Eukaryota</taxon>
        <taxon>Metazoa</taxon>
        <taxon>Spiralia</taxon>
        <taxon>Lophotrochozoa</taxon>
        <taxon>Annelida</taxon>
        <taxon>Polychaeta</taxon>
        <taxon>Sedentaria</taxon>
        <taxon>Scolecida</taxon>
        <taxon>Capitellidae</taxon>
        <taxon>Capitella</taxon>
    </lineage>
</organism>
<dbReference type="Proteomes" id="UP000014760">
    <property type="component" value="Unassembled WGS sequence"/>
</dbReference>
<dbReference type="OrthoDB" id="6326174at2759"/>
<evidence type="ECO:0000313" key="3">
    <source>
        <dbReference type="EnsemblMetazoa" id="CapteP189171"/>
    </source>
</evidence>
<feature type="region of interest" description="Disordered" evidence="1">
    <location>
        <begin position="192"/>
        <end position="218"/>
    </location>
</feature>
<dbReference type="AlphaFoldDB" id="R7UXW7"/>
<reference evidence="2 4" key="2">
    <citation type="journal article" date="2013" name="Nature">
        <title>Insights into bilaterian evolution from three spiralian genomes.</title>
        <authorList>
            <person name="Simakov O."/>
            <person name="Marletaz F."/>
            <person name="Cho S.J."/>
            <person name="Edsinger-Gonzales E."/>
            <person name="Havlak P."/>
            <person name="Hellsten U."/>
            <person name="Kuo D.H."/>
            <person name="Larsson T."/>
            <person name="Lv J."/>
            <person name="Arendt D."/>
            <person name="Savage R."/>
            <person name="Osoegawa K."/>
            <person name="de Jong P."/>
            <person name="Grimwood J."/>
            <person name="Chapman J.A."/>
            <person name="Shapiro H."/>
            <person name="Aerts A."/>
            <person name="Otillar R.P."/>
            <person name="Terry A.Y."/>
            <person name="Boore J.L."/>
            <person name="Grigoriev I.V."/>
            <person name="Lindberg D.R."/>
            <person name="Seaver E.C."/>
            <person name="Weisblat D.A."/>
            <person name="Putnam N.H."/>
            <person name="Rokhsar D.S."/>
        </authorList>
    </citation>
    <scope>NUCLEOTIDE SEQUENCE</scope>
    <source>
        <strain evidence="2 4">I ESC-2004</strain>
    </source>
</reference>
<dbReference type="EnsemblMetazoa" id="CapteT189171">
    <property type="protein sequence ID" value="CapteP189171"/>
    <property type="gene ID" value="CapteG189171"/>
</dbReference>
<evidence type="ECO:0000256" key="1">
    <source>
        <dbReference type="SAM" id="MobiDB-lite"/>
    </source>
</evidence>
<gene>
    <name evidence="2" type="ORF">CAPTEDRAFT_189171</name>
</gene>